<keyword evidence="5" id="KW-0812">Transmembrane</keyword>
<gene>
    <name evidence="8" type="ORF">METZ01_LOCUS48183</name>
</gene>
<dbReference type="PANTHER" id="PTHR43880">
    <property type="entry name" value="ALCOHOL DEHYDROGENASE"/>
    <property type="match status" value="1"/>
</dbReference>
<dbReference type="InterPro" id="IPR002328">
    <property type="entry name" value="ADH_Zn_CS"/>
</dbReference>
<dbReference type="SUPFAM" id="SSF50129">
    <property type="entry name" value="GroES-like"/>
    <property type="match status" value="1"/>
</dbReference>
<keyword evidence="2" id="KW-0862">Zinc</keyword>
<feature type="domain" description="Alcohol dehydrogenase-like N-terminal" evidence="7">
    <location>
        <begin position="34"/>
        <end position="140"/>
    </location>
</feature>
<protein>
    <recommendedName>
        <fullName evidence="9">Enoyl reductase (ER) domain-containing protein</fullName>
    </recommendedName>
</protein>
<reference evidence="8" key="1">
    <citation type="submission" date="2018-05" db="EMBL/GenBank/DDBJ databases">
        <authorList>
            <person name="Lanie J.A."/>
            <person name="Ng W.-L."/>
            <person name="Kazmierczak K.M."/>
            <person name="Andrzejewski T.M."/>
            <person name="Davidsen T.M."/>
            <person name="Wayne K.J."/>
            <person name="Tettelin H."/>
            <person name="Glass J.I."/>
            <person name="Rusch D."/>
            <person name="Podicherti R."/>
            <person name="Tsui H.-C.T."/>
            <person name="Winkler M.E."/>
        </authorList>
    </citation>
    <scope>NUCLEOTIDE SEQUENCE</scope>
</reference>
<keyword evidence="5" id="KW-1133">Transmembrane helix</keyword>
<dbReference type="GO" id="GO:0051903">
    <property type="term" value="F:S-(hydroxymethyl)glutathione dehydrogenase [NAD(P)+] activity"/>
    <property type="evidence" value="ECO:0007669"/>
    <property type="project" value="TreeGrafter"/>
</dbReference>
<dbReference type="SUPFAM" id="SSF51735">
    <property type="entry name" value="NAD(P)-binding Rossmann-fold domains"/>
    <property type="match status" value="1"/>
</dbReference>
<dbReference type="InterPro" id="IPR013149">
    <property type="entry name" value="ADH-like_C"/>
</dbReference>
<organism evidence="8">
    <name type="scientific">marine metagenome</name>
    <dbReference type="NCBI Taxonomy" id="408172"/>
    <lineage>
        <taxon>unclassified sequences</taxon>
        <taxon>metagenomes</taxon>
        <taxon>ecological metagenomes</taxon>
    </lineage>
</organism>
<dbReference type="EMBL" id="UINC01002315">
    <property type="protein sequence ID" value="SUZ95329.1"/>
    <property type="molecule type" value="Genomic_DNA"/>
</dbReference>
<sequence length="352" mass="38247">MRKVNIPKTLKAAVLTGINKPLELRNLEINDLLPGQVLVKILYSGVCRSQLMEIEGKRGEDNWIPHLLGHEGSGIVIKVGSSVNKFQIGDEVILTWIKCEGLEEQGAEYLSQGEIINSGPVTTFSNYSVVSENRIIKKPKNLGFDTAILFGCALPTGAGMVINEINVNSESSVVVIGLGGIGMSAIAMLLSLKIKNIIALDISAKKLDLVKSWGVNHTIDASKPNIQELVQEIFPDGAEFCIESAGRVSTIELGFSLVNRNKGKLLFASHPPEGEKIRLSPHELISGKSIAGSWGGAIDPDRDIPILYHNFISANFPLNSLLTKPYSLLDINKALEDLESGKVLRPLIKMEH</sequence>
<keyword evidence="1" id="KW-0479">Metal-binding</keyword>
<dbReference type="PROSITE" id="PS00059">
    <property type="entry name" value="ADH_ZINC"/>
    <property type="match status" value="1"/>
</dbReference>
<dbReference type="Gene3D" id="3.40.50.720">
    <property type="entry name" value="NAD(P)-binding Rossmann-like Domain"/>
    <property type="match status" value="1"/>
</dbReference>
<dbReference type="InterPro" id="IPR011032">
    <property type="entry name" value="GroES-like_sf"/>
</dbReference>
<evidence type="ECO:0000256" key="4">
    <source>
        <dbReference type="ARBA" id="ARBA00023027"/>
    </source>
</evidence>
<evidence type="ECO:0000259" key="6">
    <source>
        <dbReference type="Pfam" id="PF00107"/>
    </source>
</evidence>
<dbReference type="Pfam" id="PF08240">
    <property type="entry name" value="ADH_N"/>
    <property type="match status" value="1"/>
</dbReference>
<dbReference type="GO" id="GO:0005829">
    <property type="term" value="C:cytosol"/>
    <property type="evidence" value="ECO:0007669"/>
    <property type="project" value="TreeGrafter"/>
</dbReference>
<dbReference type="PANTHER" id="PTHR43880:SF12">
    <property type="entry name" value="ALCOHOL DEHYDROGENASE CLASS-3"/>
    <property type="match status" value="1"/>
</dbReference>
<dbReference type="Gene3D" id="3.90.180.10">
    <property type="entry name" value="Medium-chain alcohol dehydrogenases, catalytic domain"/>
    <property type="match status" value="1"/>
</dbReference>
<evidence type="ECO:0000313" key="8">
    <source>
        <dbReference type="EMBL" id="SUZ95329.1"/>
    </source>
</evidence>
<dbReference type="InterPro" id="IPR036291">
    <property type="entry name" value="NAD(P)-bd_dom_sf"/>
</dbReference>
<evidence type="ECO:0000259" key="7">
    <source>
        <dbReference type="Pfam" id="PF08240"/>
    </source>
</evidence>
<evidence type="ECO:0000256" key="3">
    <source>
        <dbReference type="ARBA" id="ARBA00023002"/>
    </source>
</evidence>
<dbReference type="InterPro" id="IPR013154">
    <property type="entry name" value="ADH-like_N"/>
</dbReference>
<name>A0A381RW66_9ZZZZ</name>
<dbReference type="GO" id="GO:0046294">
    <property type="term" value="P:formaldehyde catabolic process"/>
    <property type="evidence" value="ECO:0007669"/>
    <property type="project" value="TreeGrafter"/>
</dbReference>
<keyword evidence="5" id="KW-0472">Membrane</keyword>
<dbReference type="AlphaFoldDB" id="A0A381RW66"/>
<keyword evidence="3" id="KW-0560">Oxidoreductase</keyword>
<evidence type="ECO:0000256" key="1">
    <source>
        <dbReference type="ARBA" id="ARBA00022723"/>
    </source>
</evidence>
<evidence type="ECO:0000256" key="2">
    <source>
        <dbReference type="ARBA" id="ARBA00022833"/>
    </source>
</evidence>
<accession>A0A381RW66</accession>
<evidence type="ECO:0000256" key="5">
    <source>
        <dbReference type="SAM" id="Phobius"/>
    </source>
</evidence>
<keyword evidence="4" id="KW-0520">NAD</keyword>
<dbReference type="GO" id="GO:0008270">
    <property type="term" value="F:zinc ion binding"/>
    <property type="evidence" value="ECO:0007669"/>
    <property type="project" value="InterPro"/>
</dbReference>
<evidence type="ECO:0008006" key="9">
    <source>
        <dbReference type="Google" id="ProtNLM"/>
    </source>
</evidence>
<proteinExistence type="predicted"/>
<dbReference type="Pfam" id="PF00107">
    <property type="entry name" value="ADH_zinc_N"/>
    <property type="match status" value="1"/>
</dbReference>
<feature type="domain" description="Alcohol dehydrogenase-like C-terminal" evidence="6">
    <location>
        <begin position="180"/>
        <end position="297"/>
    </location>
</feature>
<feature type="transmembrane region" description="Helical" evidence="5">
    <location>
        <begin position="142"/>
        <end position="162"/>
    </location>
</feature>
<feature type="transmembrane region" description="Helical" evidence="5">
    <location>
        <begin position="174"/>
        <end position="192"/>
    </location>
</feature>